<name>A0A4Z1JTL5_9HELO</name>
<accession>A0A4Z1JTL5</accession>
<dbReference type="PANTHER" id="PTHR35910:SF6">
    <property type="entry name" value="2EXR DOMAIN-CONTAINING PROTEIN"/>
    <property type="match status" value="1"/>
</dbReference>
<organism evidence="2 3">
    <name type="scientific">Botrytis elliptica</name>
    <dbReference type="NCBI Taxonomy" id="278938"/>
    <lineage>
        <taxon>Eukaryota</taxon>
        <taxon>Fungi</taxon>
        <taxon>Dikarya</taxon>
        <taxon>Ascomycota</taxon>
        <taxon>Pezizomycotina</taxon>
        <taxon>Leotiomycetes</taxon>
        <taxon>Helotiales</taxon>
        <taxon>Sclerotiniaceae</taxon>
        <taxon>Botrytis</taxon>
    </lineage>
</organism>
<keyword evidence="3" id="KW-1185">Reference proteome</keyword>
<dbReference type="Pfam" id="PF20150">
    <property type="entry name" value="2EXR"/>
    <property type="match status" value="1"/>
</dbReference>
<sequence length="352" mass="39771">METIFNFKTMSPNNQNRVIPGRVRALTNQWQAGVPFNPQQTNLTMLDALPDRNCSLAAQSVPGPVPGPVLATAINRWEDRRAPTPAQQTLQLFGALPDVDSSLVPQSFPSNVVVRAPTRSTSFAFSSLPPEIRLMIWNLLIPRAKNIRLTNNRMKHSRSHSRQIPPILHVNYESRTVALRHLTRLFGGINGNGYPEQFLYFNPSLDTVCFDGGVYHSFEFPHTILPPGTDPNYQAPLAETDNVVAIQIDENQVMYKGPARHFRNLELVIVQSSFSWSAIYPSNTAGRQSLARRTHSRISSGTAHIRDWFQRRFDAGLISRVPRIQYVLTWADARAHDSLGQWVSDYYRANPF</sequence>
<dbReference type="Proteomes" id="UP000297229">
    <property type="component" value="Unassembled WGS sequence"/>
</dbReference>
<gene>
    <name evidence="2" type="ORF">BELL_0120g00140</name>
</gene>
<dbReference type="AlphaFoldDB" id="A0A4Z1JTL5"/>
<protein>
    <recommendedName>
        <fullName evidence="1">2EXR domain-containing protein</fullName>
    </recommendedName>
</protein>
<evidence type="ECO:0000313" key="2">
    <source>
        <dbReference type="EMBL" id="TGO77161.1"/>
    </source>
</evidence>
<evidence type="ECO:0000259" key="1">
    <source>
        <dbReference type="Pfam" id="PF20150"/>
    </source>
</evidence>
<reference evidence="2 3" key="1">
    <citation type="submission" date="2017-12" db="EMBL/GenBank/DDBJ databases">
        <title>Comparative genomics of Botrytis spp.</title>
        <authorList>
            <person name="Valero-Jimenez C.A."/>
            <person name="Tapia P."/>
            <person name="Veloso J."/>
            <person name="Silva-Moreno E."/>
            <person name="Staats M."/>
            <person name="Valdes J.H."/>
            <person name="Van Kan J.A.L."/>
        </authorList>
    </citation>
    <scope>NUCLEOTIDE SEQUENCE [LARGE SCALE GENOMIC DNA]</scope>
    <source>
        <strain evidence="2 3">Be9601</strain>
    </source>
</reference>
<dbReference type="EMBL" id="PQXM01000119">
    <property type="protein sequence ID" value="TGO77161.1"/>
    <property type="molecule type" value="Genomic_DNA"/>
</dbReference>
<evidence type="ECO:0000313" key="3">
    <source>
        <dbReference type="Proteomes" id="UP000297229"/>
    </source>
</evidence>
<proteinExistence type="predicted"/>
<comment type="caution">
    <text evidence="2">The sequence shown here is derived from an EMBL/GenBank/DDBJ whole genome shotgun (WGS) entry which is preliminary data.</text>
</comment>
<feature type="domain" description="2EXR" evidence="1">
    <location>
        <begin position="125"/>
        <end position="208"/>
    </location>
</feature>
<dbReference type="PANTHER" id="PTHR35910">
    <property type="entry name" value="2EXR DOMAIN-CONTAINING PROTEIN"/>
    <property type="match status" value="1"/>
</dbReference>
<dbReference type="InterPro" id="IPR045518">
    <property type="entry name" value="2EXR"/>
</dbReference>